<organism evidence="1">
    <name type="scientific">viral metagenome</name>
    <dbReference type="NCBI Taxonomy" id="1070528"/>
    <lineage>
        <taxon>unclassified sequences</taxon>
        <taxon>metagenomes</taxon>
        <taxon>organismal metagenomes</taxon>
    </lineage>
</organism>
<protein>
    <recommendedName>
        <fullName evidence="2">Sulfotransferase family protein</fullName>
    </recommendedName>
</protein>
<dbReference type="EMBL" id="MN740605">
    <property type="protein sequence ID" value="QHS78831.1"/>
    <property type="molecule type" value="Genomic_DNA"/>
</dbReference>
<dbReference type="InterPro" id="IPR005331">
    <property type="entry name" value="Sulfotransferase"/>
</dbReference>
<proteinExistence type="predicted"/>
<dbReference type="GO" id="GO:0008146">
    <property type="term" value="F:sulfotransferase activity"/>
    <property type="evidence" value="ECO:0007669"/>
    <property type="project" value="InterPro"/>
</dbReference>
<dbReference type="GO" id="GO:0016020">
    <property type="term" value="C:membrane"/>
    <property type="evidence" value="ECO:0007669"/>
    <property type="project" value="InterPro"/>
</dbReference>
<name>A0A6C0AHK9_9ZZZZ</name>
<dbReference type="AlphaFoldDB" id="A0A6C0AHK9"/>
<sequence length="213" mass="25497">MNIDCDHRSHGCKGNSFIWVNDSRKIIYLEVPKNASSTLKKVLRVPPLGHDKNWKNLDRKEYIDNNDNYSNYFVFTIFRDMEERIISNYKDFCISKKEFRVKQMSSLFKLDKNRIEQLSVSDFLQLAHKYKDHHWNSQTKYMYLTLKKKPIIYHINDLDKLLEKLGTKAPVKANKSIEKTFEITNGDRQLIKKIYKEDYENIELINNNMFKSD</sequence>
<reference evidence="1" key="1">
    <citation type="journal article" date="2020" name="Nature">
        <title>Giant virus diversity and host interactions through global metagenomics.</title>
        <authorList>
            <person name="Schulz F."/>
            <person name="Roux S."/>
            <person name="Paez-Espino D."/>
            <person name="Jungbluth S."/>
            <person name="Walsh D.A."/>
            <person name="Denef V.J."/>
            <person name="McMahon K.D."/>
            <person name="Konstantinidis K.T."/>
            <person name="Eloe-Fadrosh E.A."/>
            <person name="Kyrpides N.C."/>
            <person name="Woyke T."/>
        </authorList>
    </citation>
    <scope>NUCLEOTIDE SEQUENCE</scope>
    <source>
        <strain evidence="1">GVMAG-S-1024976-23</strain>
    </source>
</reference>
<dbReference type="Pfam" id="PF03567">
    <property type="entry name" value="Sulfotransfer_2"/>
    <property type="match status" value="1"/>
</dbReference>
<accession>A0A6C0AHK9</accession>
<evidence type="ECO:0008006" key="2">
    <source>
        <dbReference type="Google" id="ProtNLM"/>
    </source>
</evidence>
<evidence type="ECO:0000313" key="1">
    <source>
        <dbReference type="EMBL" id="QHS78831.1"/>
    </source>
</evidence>